<comment type="caution">
    <text evidence="1">The sequence shown here is derived from an EMBL/GenBank/DDBJ whole genome shotgun (WGS) entry which is preliminary data.</text>
</comment>
<dbReference type="Proteomes" id="UP000437748">
    <property type="component" value="Unassembled WGS sequence"/>
</dbReference>
<dbReference type="Pfam" id="PF13450">
    <property type="entry name" value="NAD_binding_8"/>
    <property type="match status" value="1"/>
</dbReference>
<sequence length="495" mass="56436">MDNHLNFEVTKPEIVIVGGGISGLLLALKISKDPKKLANGIVLIEKQPQLGGRFFFSSSANFSGKNYEEITNELFENSSKKINLSGPGFESMPSVTLEALFRHFESHLSEEEKNEFEEFFKNENENSNTNTHKSYFIKKEFVSDRELFSGSSEILTKKESEIFRSFVEDFYQEKNNKENNNSVLNENIIFEKSQQWTELSKATKETLSPIFTAIVGPNWEKSLFLNVCKSLWSFFHLQKKEIPGYFYRGMCLEFGIAKILKKRGVVIRTLCEVIRVNHTKESLFQLILSDEVMPLNNSIHCKKLIFAIPLTKCLGLIAKEHFTPSQSRFVSKVRPVSLVVSEISHFHSIKSENWPENVSSGDQFLFPVERAQCFLTQDGRMLFSTKLDYEESLQAPAVREAVSRLRRAAARVLKSEYAEELKKGARIPQNKISERIVLLPVAYTIPSDMPSNIEVKETKMGIDGLYCCGDSFPGFAEEPWKMVVNSVYDVAMQLS</sequence>
<accession>A0A6N6VPH1</accession>
<dbReference type="RefSeq" id="WP_153421772.1">
    <property type="nucleotide sequence ID" value="NZ_WFLM01000008.1"/>
</dbReference>
<keyword evidence="2" id="KW-1185">Reference proteome</keyword>
<reference evidence="1 2" key="1">
    <citation type="submission" date="2019-10" db="EMBL/GenBank/DDBJ databases">
        <title>New species of Slilvanegrellaceae.</title>
        <authorList>
            <person name="Pitt A."/>
            <person name="Hahn M.W."/>
        </authorList>
    </citation>
    <scope>NUCLEOTIDE SEQUENCE [LARGE SCALE GENOMIC DNA]</scope>
    <source>
        <strain evidence="1 2">SP-Ram-0.45-NSY-1</strain>
    </source>
</reference>
<evidence type="ECO:0000313" key="1">
    <source>
        <dbReference type="EMBL" id="KAB8036082.1"/>
    </source>
</evidence>
<dbReference type="Gene3D" id="3.50.50.60">
    <property type="entry name" value="FAD/NAD(P)-binding domain"/>
    <property type="match status" value="1"/>
</dbReference>
<proteinExistence type="predicted"/>
<dbReference type="AlphaFoldDB" id="A0A6N6VPH1"/>
<protein>
    <submittedName>
        <fullName evidence="1">NAD(P)-binding protein</fullName>
    </submittedName>
</protein>
<dbReference type="OrthoDB" id="5290680at2"/>
<gene>
    <name evidence="1" type="ORF">GCL60_16090</name>
</gene>
<organism evidence="1 2">
    <name type="scientific">Silvanigrella paludirubra</name>
    <dbReference type="NCBI Taxonomy" id="2499159"/>
    <lineage>
        <taxon>Bacteria</taxon>
        <taxon>Pseudomonadati</taxon>
        <taxon>Bdellovibrionota</taxon>
        <taxon>Oligoflexia</taxon>
        <taxon>Silvanigrellales</taxon>
        <taxon>Silvanigrellaceae</taxon>
        <taxon>Silvanigrella</taxon>
    </lineage>
</organism>
<dbReference type="SUPFAM" id="SSF51905">
    <property type="entry name" value="FAD/NAD(P)-binding domain"/>
    <property type="match status" value="1"/>
</dbReference>
<evidence type="ECO:0000313" key="2">
    <source>
        <dbReference type="Proteomes" id="UP000437748"/>
    </source>
</evidence>
<dbReference type="InterPro" id="IPR036188">
    <property type="entry name" value="FAD/NAD-bd_sf"/>
</dbReference>
<name>A0A6N6VPH1_9BACT</name>
<dbReference type="EMBL" id="WFLM01000008">
    <property type="protein sequence ID" value="KAB8036082.1"/>
    <property type="molecule type" value="Genomic_DNA"/>
</dbReference>